<gene>
    <name evidence="2" type="ORF">SCHPADRAFT_536467</name>
</gene>
<evidence type="ECO:0000313" key="3">
    <source>
        <dbReference type="Proteomes" id="UP000053477"/>
    </source>
</evidence>
<evidence type="ECO:0000313" key="2">
    <source>
        <dbReference type="EMBL" id="KLO10037.1"/>
    </source>
</evidence>
<accession>A0A0H2REQ3</accession>
<evidence type="ECO:0000256" key="1">
    <source>
        <dbReference type="SAM" id="Phobius"/>
    </source>
</evidence>
<keyword evidence="1" id="KW-1133">Transmembrane helix</keyword>
<keyword evidence="1" id="KW-0812">Transmembrane</keyword>
<name>A0A0H2REQ3_9AGAM</name>
<organism evidence="2 3">
    <name type="scientific">Schizopora paradoxa</name>
    <dbReference type="NCBI Taxonomy" id="27342"/>
    <lineage>
        <taxon>Eukaryota</taxon>
        <taxon>Fungi</taxon>
        <taxon>Dikarya</taxon>
        <taxon>Basidiomycota</taxon>
        <taxon>Agaricomycotina</taxon>
        <taxon>Agaricomycetes</taxon>
        <taxon>Hymenochaetales</taxon>
        <taxon>Schizoporaceae</taxon>
        <taxon>Schizopora</taxon>
    </lineage>
</organism>
<sequence length="72" mass="8193">MINACRAARARLFGVSMPARYSHRPHSPSQRNILLICTIFSAISVFHYAIVPPYSKWKSSRAECRVCSVLLR</sequence>
<feature type="transmembrane region" description="Helical" evidence="1">
    <location>
        <begin position="33"/>
        <end position="51"/>
    </location>
</feature>
<protein>
    <submittedName>
        <fullName evidence="2">Uncharacterized protein</fullName>
    </submittedName>
</protein>
<proteinExistence type="predicted"/>
<reference evidence="2 3" key="1">
    <citation type="submission" date="2015-04" db="EMBL/GenBank/DDBJ databases">
        <title>Complete genome sequence of Schizopora paradoxa KUC8140, a cosmopolitan wood degrader in East Asia.</title>
        <authorList>
            <consortium name="DOE Joint Genome Institute"/>
            <person name="Min B."/>
            <person name="Park H."/>
            <person name="Jang Y."/>
            <person name="Kim J.-J."/>
            <person name="Kim K.H."/>
            <person name="Pangilinan J."/>
            <person name="Lipzen A."/>
            <person name="Riley R."/>
            <person name="Grigoriev I.V."/>
            <person name="Spatafora J.W."/>
            <person name="Choi I.-G."/>
        </authorList>
    </citation>
    <scope>NUCLEOTIDE SEQUENCE [LARGE SCALE GENOMIC DNA]</scope>
    <source>
        <strain evidence="2 3">KUC8140</strain>
    </source>
</reference>
<dbReference type="InParanoid" id="A0A0H2REQ3"/>
<keyword evidence="3" id="KW-1185">Reference proteome</keyword>
<dbReference type="Proteomes" id="UP000053477">
    <property type="component" value="Unassembled WGS sequence"/>
</dbReference>
<dbReference type="EMBL" id="KQ086037">
    <property type="protein sequence ID" value="KLO10037.1"/>
    <property type="molecule type" value="Genomic_DNA"/>
</dbReference>
<keyword evidence="1" id="KW-0472">Membrane</keyword>
<dbReference type="AlphaFoldDB" id="A0A0H2REQ3"/>